<evidence type="ECO:0000256" key="5">
    <source>
        <dbReference type="ARBA" id="ARBA00022741"/>
    </source>
</evidence>
<proteinExistence type="inferred from homology"/>
<comment type="catalytic activity">
    <reaction evidence="10 11">
        <text>L-glutamyl-tRNA(Gln) + L-glutamine + ATP + H2O = L-glutaminyl-tRNA(Gln) + L-glutamate + ADP + phosphate + H(+)</text>
        <dbReference type="Rhea" id="RHEA:17521"/>
        <dbReference type="Rhea" id="RHEA-COMP:9681"/>
        <dbReference type="Rhea" id="RHEA-COMP:9684"/>
        <dbReference type="ChEBI" id="CHEBI:15377"/>
        <dbReference type="ChEBI" id="CHEBI:15378"/>
        <dbReference type="ChEBI" id="CHEBI:29985"/>
        <dbReference type="ChEBI" id="CHEBI:30616"/>
        <dbReference type="ChEBI" id="CHEBI:43474"/>
        <dbReference type="ChEBI" id="CHEBI:58359"/>
        <dbReference type="ChEBI" id="CHEBI:78520"/>
        <dbReference type="ChEBI" id="CHEBI:78521"/>
        <dbReference type="ChEBI" id="CHEBI:456216"/>
    </reaction>
</comment>
<evidence type="ECO:0000256" key="6">
    <source>
        <dbReference type="ARBA" id="ARBA00022840"/>
    </source>
</evidence>
<dbReference type="GO" id="GO:0050567">
    <property type="term" value="F:glutaminyl-tRNA synthase (glutamine-hydrolyzing) activity"/>
    <property type="evidence" value="ECO:0007669"/>
    <property type="project" value="UniProtKB-UniRule"/>
</dbReference>
<keyword evidence="7 11" id="KW-0648">Protein biosynthesis</keyword>
<dbReference type="AlphaFoldDB" id="A0A8J2FNM7"/>
<dbReference type="InterPro" id="IPR023168">
    <property type="entry name" value="GatB_Yqey_C_2"/>
</dbReference>
<dbReference type="PROSITE" id="PS01234">
    <property type="entry name" value="GATB"/>
    <property type="match status" value="1"/>
</dbReference>
<evidence type="ECO:0000256" key="11">
    <source>
        <dbReference type="HAMAP-Rule" id="MF_00121"/>
    </source>
</evidence>
<dbReference type="InterPro" id="IPR017959">
    <property type="entry name" value="Asn/Gln-tRNA_amidoTrfase_suB/E"/>
</dbReference>
<evidence type="ECO:0000313" key="14">
    <source>
        <dbReference type="Proteomes" id="UP000663859"/>
    </source>
</evidence>
<keyword evidence="4 11" id="KW-0436">Ligase</keyword>
<dbReference type="FunFam" id="1.10.10.410:FF:000001">
    <property type="entry name" value="Aspartyl/glutamyl-tRNA(Asn/Gln) amidotransferase subunit B"/>
    <property type="match status" value="1"/>
</dbReference>
<dbReference type="SUPFAM" id="SSF55931">
    <property type="entry name" value="Glutamine synthetase/guanido kinase"/>
    <property type="match status" value="1"/>
</dbReference>
<comment type="function">
    <text evidence="8 11">Allows the formation of correctly charged Asn-tRNA(Asn) or Gln-tRNA(Gln) through the transamidation of misacylated Asp-tRNA(Asn) or Glu-tRNA(Gln) in organisms which lack either or both of asparaginyl-tRNA or glutaminyl-tRNA synthetases. The reaction takes place in the presence of glutamine and ATP through an activated phospho-Asp-tRNA(Asn) or phospho-Glu-tRNA(Gln).</text>
</comment>
<evidence type="ECO:0000313" key="13">
    <source>
        <dbReference type="EMBL" id="CAF0697010.1"/>
    </source>
</evidence>
<dbReference type="Proteomes" id="UP000663859">
    <property type="component" value="Unassembled WGS sequence"/>
</dbReference>
<dbReference type="InterPro" id="IPR014746">
    <property type="entry name" value="Gln_synth/guanido_kin_cat_dom"/>
</dbReference>
<gene>
    <name evidence="11 13" type="primary">gatB</name>
    <name evidence="13" type="ORF">MPNT_200027</name>
</gene>
<dbReference type="InterPro" id="IPR006075">
    <property type="entry name" value="Asn/Gln-tRNA_Trfase_suB/E_cat"/>
</dbReference>
<dbReference type="HAMAP" id="MF_00121">
    <property type="entry name" value="GatB"/>
    <property type="match status" value="1"/>
</dbReference>
<dbReference type="NCBIfam" id="TIGR00133">
    <property type="entry name" value="gatB"/>
    <property type="match status" value="1"/>
</dbReference>
<comment type="catalytic activity">
    <reaction evidence="9 11">
        <text>L-aspartyl-tRNA(Asn) + L-glutamine + ATP + H2O = L-asparaginyl-tRNA(Asn) + L-glutamate + ADP + phosphate + 2 H(+)</text>
        <dbReference type="Rhea" id="RHEA:14513"/>
        <dbReference type="Rhea" id="RHEA-COMP:9674"/>
        <dbReference type="Rhea" id="RHEA-COMP:9677"/>
        <dbReference type="ChEBI" id="CHEBI:15377"/>
        <dbReference type="ChEBI" id="CHEBI:15378"/>
        <dbReference type="ChEBI" id="CHEBI:29985"/>
        <dbReference type="ChEBI" id="CHEBI:30616"/>
        <dbReference type="ChEBI" id="CHEBI:43474"/>
        <dbReference type="ChEBI" id="CHEBI:58359"/>
        <dbReference type="ChEBI" id="CHEBI:78515"/>
        <dbReference type="ChEBI" id="CHEBI:78516"/>
        <dbReference type="ChEBI" id="CHEBI:456216"/>
    </reaction>
</comment>
<dbReference type="EMBL" id="CAJNOB010000013">
    <property type="protein sequence ID" value="CAF0697010.1"/>
    <property type="molecule type" value="Genomic_DNA"/>
</dbReference>
<sequence>MEYEAVIGLEVHVQLTTRTKMFCGCLNEYGAPPNTNVCPVCLGLPGALPVPNEEAIIRTILAGKMLGSHIATRCRFDRKNYFYPDMPKNYQISQYQEPLCRGGGLRLYPLAFPKDVQKEPQARAGKWVRLVRIHLEEDVAKSFHWEDKSAIDFNRAGTPLLEIVTEPDLNTPEEAFAFLTALRQVLRYGGVSDAEMEKGQLRCDVNVSVRPKGSSILGTKCEIKNLNSSSAVRKALRYEIAEQIRILESGGTLSQRTLRWDEAQGRTIPMRRKEQAHDYRYFPDPDLLVIRTDTGLLSEASRRMPELPEKKKERLVQTYGLPEYHAWVLASDPGVTSYYEAAAQKAKNKLTVANFFINDYFALADSFESFPVPPDYFSELANLLEEGRIHSRQAKEVLVEMIQTGRSPATIVSEKGVSQITDPATLERLCRQALEANPKSVADYRAGKTNAIHALKGYVMKISQGQANPRLVGELLERLLREER</sequence>
<evidence type="ECO:0000259" key="12">
    <source>
        <dbReference type="SMART" id="SM00845"/>
    </source>
</evidence>
<dbReference type="EC" id="6.3.5.-" evidence="11"/>
<feature type="domain" description="Asn/Gln amidotransferase" evidence="12">
    <location>
        <begin position="337"/>
        <end position="480"/>
    </location>
</feature>
<evidence type="ECO:0000256" key="4">
    <source>
        <dbReference type="ARBA" id="ARBA00022598"/>
    </source>
</evidence>
<evidence type="ECO:0000256" key="2">
    <source>
        <dbReference type="ARBA" id="ARBA00011123"/>
    </source>
</evidence>
<comment type="subunit">
    <text evidence="2 11">Heterotrimer of A, B and C subunits.</text>
</comment>
<dbReference type="SMART" id="SM00845">
    <property type="entry name" value="GatB_Yqey"/>
    <property type="match status" value="1"/>
</dbReference>
<dbReference type="GO" id="GO:0006412">
    <property type="term" value="P:translation"/>
    <property type="evidence" value="ECO:0007669"/>
    <property type="project" value="UniProtKB-UniRule"/>
</dbReference>
<evidence type="ECO:0000256" key="3">
    <source>
        <dbReference type="ARBA" id="ARBA00016923"/>
    </source>
</evidence>
<dbReference type="InterPro" id="IPR017958">
    <property type="entry name" value="Gln-tRNA_amidoTrfase_suB_CS"/>
</dbReference>
<evidence type="ECO:0000256" key="8">
    <source>
        <dbReference type="ARBA" id="ARBA00024799"/>
    </source>
</evidence>
<dbReference type="InterPro" id="IPR018027">
    <property type="entry name" value="Asn/Gln_amidotransferase"/>
</dbReference>
<keyword evidence="6 11" id="KW-0067">ATP-binding</keyword>
<dbReference type="Pfam" id="PF02934">
    <property type="entry name" value="GatB_N"/>
    <property type="match status" value="1"/>
</dbReference>
<dbReference type="PANTHER" id="PTHR11659:SF0">
    <property type="entry name" value="GLUTAMYL-TRNA(GLN) AMIDOTRANSFERASE SUBUNIT B, MITOCHONDRIAL"/>
    <property type="match status" value="1"/>
</dbReference>
<keyword evidence="5 11" id="KW-0547">Nucleotide-binding</keyword>
<reference evidence="13" key="1">
    <citation type="submission" date="2021-02" db="EMBL/GenBank/DDBJ databases">
        <authorList>
            <person name="Cremers G."/>
            <person name="Picone N."/>
        </authorList>
    </citation>
    <scope>NUCLEOTIDE SEQUENCE</scope>
    <source>
        <strain evidence="13">PQ17</strain>
    </source>
</reference>
<accession>A0A8J2FNM7</accession>
<dbReference type="NCBIfam" id="NF004012">
    <property type="entry name" value="PRK05477.1-2"/>
    <property type="match status" value="1"/>
</dbReference>
<dbReference type="InterPro" id="IPR004413">
    <property type="entry name" value="GatB"/>
</dbReference>
<dbReference type="Gene3D" id="1.10.150.380">
    <property type="entry name" value="GatB domain, N-terminal subdomain"/>
    <property type="match status" value="1"/>
</dbReference>
<evidence type="ECO:0000256" key="9">
    <source>
        <dbReference type="ARBA" id="ARBA00047380"/>
    </source>
</evidence>
<protein>
    <recommendedName>
        <fullName evidence="3 11">Aspartyl/glutamyl-tRNA(Asn/Gln) amidotransferase subunit B</fullName>
        <shortName evidence="11">Asp/Glu-ADT subunit B</shortName>
        <ecNumber evidence="11">6.3.5.-</ecNumber>
    </recommendedName>
</protein>
<dbReference type="GO" id="GO:0005524">
    <property type="term" value="F:ATP binding"/>
    <property type="evidence" value="ECO:0007669"/>
    <property type="project" value="UniProtKB-KW"/>
</dbReference>
<evidence type="ECO:0000256" key="10">
    <source>
        <dbReference type="ARBA" id="ARBA00047913"/>
    </source>
</evidence>
<name>A0A8J2FNM7_9BACT</name>
<comment type="similarity">
    <text evidence="1 11">Belongs to the GatB/GatE family. GatB subfamily.</text>
</comment>
<keyword evidence="14" id="KW-1185">Reference proteome</keyword>
<dbReference type="Pfam" id="PF02637">
    <property type="entry name" value="GatB_Yqey"/>
    <property type="match status" value="1"/>
</dbReference>
<dbReference type="SUPFAM" id="SSF89095">
    <property type="entry name" value="GatB/YqeY motif"/>
    <property type="match status" value="1"/>
</dbReference>
<evidence type="ECO:0000256" key="7">
    <source>
        <dbReference type="ARBA" id="ARBA00022917"/>
    </source>
</evidence>
<dbReference type="RefSeq" id="WP_174583136.1">
    <property type="nucleotide sequence ID" value="NZ_CAJNOB010000013.1"/>
</dbReference>
<dbReference type="InterPro" id="IPR042114">
    <property type="entry name" value="GatB_C_1"/>
</dbReference>
<dbReference type="NCBIfam" id="NF004014">
    <property type="entry name" value="PRK05477.1-4"/>
    <property type="match status" value="1"/>
</dbReference>
<dbReference type="Gene3D" id="1.10.10.410">
    <property type="match status" value="1"/>
</dbReference>
<dbReference type="PANTHER" id="PTHR11659">
    <property type="entry name" value="GLUTAMYL-TRNA GLN AMIDOTRANSFERASE SUBUNIT B MITOCHONDRIAL AND PROKARYOTIC PET112-RELATED"/>
    <property type="match status" value="1"/>
</dbReference>
<evidence type="ECO:0000256" key="1">
    <source>
        <dbReference type="ARBA" id="ARBA00005306"/>
    </source>
</evidence>
<dbReference type="GO" id="GO:0070681">
    <property type="term" value="P:glutaminyl-tRNAGln biosynthesis via transamidation"/>
    <property type="evidence" value="ECO:0007669"/>
    <property type="project" value="TreeGrafter"/>
</dbReference>
<dbReference type="InterPro" id="IPR003789">
    <property type="entry name" value="Asn/Gln_tRNA_amidoTrase-B-like"/>
</dbReference>
<organism evidence="13 14">
    <name type="scientific">Candidatus Methylacidithermus pantelleriae</name>
    <dbReference type="NCBI Taxonomy" id="2744239"/>
    <lineage>
        <taxon>Bacteria</taxon>
        <taxon>Pseudomonadati</taxon>
        <taxon>Verrucomicrobiota</taxon>
        <taxon>Methylacidiphilae</taxon>
        <taxon>Methylacidiphilales</taxon>
        <taxon>Methylacidiphilaceae</taxon>
        <taxon>Candidatus Methylacidithermus</taxon>
    </lineage>
</organism>
<comment type="caution">
    <text evidence="13">The sequence shown here is derived from an EMBL/GenBank/DDBJ whole genome shotgun (WGS) entry which is preliminary data.</text>
</comment>